<organism evidence="3 4">
    <name type="scientific">Corynebacterium macclintockiae</name>
    <dbReference type="NCBI Taxonomy" id="2913501"/>
    <lineage>
        <taxon>Bacteria</taxon>
        <taxon>Bacillati</taxon>
        <taxon>Actinomycetota</taxon>
        <taxon>Actinomycetes</taxon>
        <taxon>Mycobacteriales</taxon>
        <taxon>Corynebacteriaceae</taxon>
        <taxon>Corynebacterium</taxon>
    </lineage>
</organism>
<keyword evidence="4" id="KW-1185">Reference proteome</keyword>
<name>A0A9X3RQP0_9CORY</name>
<protein>
    <recommendedName>
        <fullName evidence="5">Secreted protein</fullName>
    </recommendedName>
</protein>
<reference evidence="3" key="1">
    <citation type="submission" date="2022-02" db="EMBL/GenBank/DDBJ databases">
        <title>Corynebacterium sp. from urogenital microbiome.</title>
        <authorList>
            <person name="Cappelli E.A."/>
            <person name="Ribeiro T.G."/>
            <person name="Peixe L."/>
        </authorList>
    </citation>
    <scope>NUCLEOTIDE SEQUENCE</scope>
    <source>
        <strain evidence="3">C9Ua_112</strain>
    </source>
</reference>
<dbReference type="GeneID" id="301812200"/>
<feature type="signal peptide" evidence="2">
    <location>
        <begin position="1"/>
        <end position="33"/>
    </location>
</feature>
<dbReference type="EMBL" id="JAKMUV010000001">
    <property type="protein sequence ID" value="MCZ9304222.1"/>
    <property type="molecule type" value="Genomic_DNA"/>
</dbReference>
<feature type="chain" id="PRO_5040890269" description="Secreted protein" evidence="2">
    <location>
        <begin position="34"/>
        <end position="310"/>
    </location>
</feature>
<dbReference type="RefSeq" id="WP_237744551.1">
    <property type="nucleotide sequence ID" value="NZ_JAKMUV010000001.1"/>
</dbReference>
<keyword evidence="2" id="KW-0732">Signal</keyword>
<dbReference type="AlphaFoldDB" id="A0A9X3RQP0"/>
<evidence type="ECO:0000313" key="4">
    <source>
        <dbReference type="Proteomes" id="UP001146505"/>
    </source>
</evidence>
<comment type="caution">
    <text evidence="3">The sequence shown here is derived from an EMBL/GenBank/DDBJ whole genome shotgun (WGS) entry which is preliminary data.</text>
</comment>
<sequence>MSPALGATMPLSTSLKTRRSLVAALLVAVGATAAGCTIGDVDGEDATSSAATTSDKQDASTAGHPPRPTLGASPTKKPHKPEKPQERTDVELHYDGSATIAVAGMKGPGQTAVAPWSTMKVPIAIAALRNDPGMGATVAQAIQNSDNAAAETLWSSLGSPQQAAEATGAVISEGGSTARVETQPVRPGFSSFGQSEWSLSAQADFASHLRCIKGAEPVVKAMGNVTNGGGYGLGTIPGAIFKGGWGPGADGAYGVRQFGLIPKSEGAGGYVAVAIAVESPDGSYESAQAELTAAAEFLKGKVGSLPAAAC</sequence>
<proteinExistence type="predicted"/>
<dbReference type="SUPFAM" id="SSF56601">
    <property type="entry name" value="beta-lactamase/transpeptidase-like"/>
    <property type="match status" value="1"/>
</dbReference>
<feature type="compositionally biased region" description="Basic and acidic residues" evidence="1">
    <location>
        <begin position="81"/>
        <end position="90"/>
    </location>
</feature>
<dbReference type="Proteomes" id="UP001146505">
    <property type="component" value="Unassembled WGS sequence"/>
</dbReference>
<evidence type="ECO:0000313" key="3">
    <source>
        <dbReference type="EMBL" id="MCZ9304222.1"/>
    </source>
</evidence>
<accession>A0A9X3RQP0</accession>
<evidence type="ECO:0008006" key="5">
    <source>
        <dbReference type="Google" id="ProtNLM"/>
    </source>
</evidence>
<evidence type="ECO:0000256" key="2">
    <source>
        <dbReference type="SAM" id="SignalP"/>
    </source>
</evidence>
<gene>
    <name evidence="3" type="ORF">L8U58_01500</name>
</gene>
<evidence type="ECO:0000256" key="1">
    <source>
        <dbReference type="SAM" id="MobiDB-lite"/>
    </source>
</evidence>
<feature type="region of interest" description="Disordered" evidence="1">
    <location>
        <begin position="37"/>
        <end position="90"/>
    </location>
</feature>
<dbReference type="Gene3D" id="3.40.710.10">
    <property type="entry name" value="DD-peptidase/beta-lactamase superfamily"/>
    <property type="match status" value="1"/>
</dbReference>
<dbReference type="InterPro" id="IPR012338">
    <property type="entry name" value="Beta-lactam/transpept-like"/>
</dbReference>